<protein>
    <submittedName>
        <fullName evidence="1">Uncharacterized protein</fullName>
    </submittedName>
</protein>
<proteinExistence type="predicted"/>
<dbReference type="SUPFAM" id="SSF49842">
    <property type="entry name" value="TNF-like"/>
    <property type="match status" value="1"/>
</dbReference>
<sequence length="232" mass="25142">MANQGFSRIFSWCETPPGTIKEVECACVPIHNASKLFNLPIDPDLETNCVAGDILKWDGEEWICQTAVTGHTGFTGSTGPTGPTGPGEFNWVQANKTEDQLMAQTGTLQTVVFGAKEGTMSASFNIATGRFTAPRTNLYLVTYSVDVSHNESEGANVFFSWAILTPSAGNVVRWRTEEILGQFKNISDSIAYTFKLSSGQTIDVGFSQEGFVIGTKIELNTQIMVVEIPAVI</sequence>
<dbReference type="EMBL" id="MK500317">
    <property type="protein sequence ID" value="QBK85334.1"/>
    <property type="molecule type" value="Genomic_DNA"/>
</dbReference>
<evidence type="ECO:0000313" key="1">
    <source>
        <dbReference type="EMBL" id="QBK85334.1"/>
    </source>
</evidence>
<dbReference type="InterPro" id="IPR008983">
    <property type="entry name" value="Tumour_necrosis_fac-like_dom"/>
</dbReference>
<accession>A0A481YS97</accession>
<name>A0A481YS97_9VIRU</name>
<reference evidence="1" key="1">
    <citation type="journal article" date="2019" name="MBio">
        <title>Virus Genomes from Deep Sea Sediments Expand the Ocean Megavirome and Support Independent Origins of Viral Gigantism.</title>
        <authorList>
            <person name="Backstrom D."/>
            <person name="Yutin N."/>
            <person name="Jorgensen S.L."/>
            <person name="Dharamshi J."/>
            <person name="Homa F."/>
            <person name="Zaremba-Niedwiedzka K."/>
            <person name="Spang A."/>
            <person name="Wolf Y.I."/>
            <person name="Koonin E.V."/>
            <person name="Ettema T.J."/>
        </authorList>
    </citation>
    <scope>NUCLEOTIDE SEQUENCE</scope>
</reference>
<dbReference type="Gene3D" id="2.60.120.40">
    <property type="match status" value="1"/>
</dbReference>
<gene>
    <name evidence="1" type="ORF">LCIVAC01_01430</name>
</gene>
<organism evidence="1">
    <name type="scientific">Iridovirus LCIVAC01</name>
    <dbReference type="NCBI Taxonomy" id="2506607"/>
    <lineage>
        <taxon>Viruses</taxon>
        <taxon>Varidnaviria</taxon>
        <taxon>Bamfordvirae</taxon>
        <taxon>Nucleocytoviricota</taxon>
        <taxon>Megaviricetes</taxon>
        <taxon>Pimascovirales</taxon>
        <taxon>Pimascovirales incertae sedis</taxon>
        <taxon>Iridoviridae</taxon>
    </lineage>
</organism>